<accession>A6K4X6</accession>
<name>A6K4X6_RAT</name>
<dbReference type="EMBL" id="CH474018">
    <property type="protein sequence ID" value="EDL75916.1"/>
    <property type="molecule type" value="Genomic_DNA"/>
</dbReference>
<gene>
    <name evidence="1" type="ORF">rCG_46995</name>
</gene>
<dbReference type="AlphaFoldDB" id="A6K4X6"/>
<dbReference type="Proteomes" id="UP000234681">
    <property type="component" value="Chromosome 11"/>
</dbReference>
<reference evidence="2" key="1">
    <citation type="submission" date="2005-09" db="EMBL/GenBank/DDBJ databases">
        <authorList>
            <person name="Mural R.J."/>
            <person name="Li P.W."/>
            <person name="Adams M.D."/>
            <person name="Amanatides P.G."/>
            <person name="Baden-Tillson H."/>
            <person name="Barnstead M."/>
            <person name="Chin S.H."/>
            <person name="Dew I."/>
            <person name="Evans C.A."/>
            <person name="Ferriera S."/>
            <person name="Flanigan M."/>
            <person name="Fosler C."/>
            <person name="Glodek A."/>
            <person name="Gu Z."/>
            <person name="Holt R.A."/>
            <person name="Jennings D."/>
            <person name="Kraft C.L."/>
            <person name="Lu F."/>
            <person name="Nguyen T."/>
            <person name="Nusskern D.R."/>
            <person name="Pfannkoch C.M."/>
            <person name="Sitter C."/>
            <person name="Sutton G.G."/>
            <person name="Venter J.C."/>
            <person name="Wang Z."/>
            <person name="Woodage T."/>
            <person name="Zheng X.H."/>
            <person name="Zhong F."/>
        </authorList>
    </citation>
    <scope>NUCLEOTIDE SEQUENCE [LARGE SCALE GENOMIC DNA]</scope>
    <source>
        <strain>BN</strain>
        <strain evidence="2">Sprague-Dawley</strain>
    </source>
</reference>
<evidence type="ECO:0000313" key="1">
    <source>
        <dbReference type="EMBL" id="EDL75916.1"/>
    </source>
</evidence>
<protein>
    <submittedName>
        <fullName evidence="1">RCG46995</fullName>
    </submittedName>
</protein>
<proteinExistence type="predicted"/>
<organism evidence="1 2">
    <name type="scientific">Rattus norvegicus</name>
    <name type="common">Rat</name>
    <dbReference type="NCBI Taxonomy" id="10116"/>
    <lineage>
        <taxon>Eukaryota</taxon>
        <taxon>Metazoa</taxon>
        <taxon>Chordata</taxon>
        <taxon>Craniata</taxon>
        <taxon>Vertebrata</taxon>
        <taxon>Euteleostomi</taxon>
        <taxon>Mammalia</taxon>
        <taxon>Eutheria</taxon>
        <taxon>Euarchontoglires</taxon>
        <taxon>Glires</taxon>
        <taxon>Rodentia</taxon>
        <taxon>Myomorpha</taxon>
        <taxon>Muroidea</taxon>
        <taxon>Muridae</taxon>
        <taxon>Murinae</taxon>
        <taxon>Rattus</taxon>
    </lineage>
</organism>
<sequence>MLAVGMAIIDLVMMETILEMIECCQL</sequence>
<evidence type="ECO:0000313" key="2">
    <source>
        <dbReference type="Proteomes" id="UP000234681"/>
    </source>
</evidence>